<gene>
    <name evidence="1" type="ORF">ERS852491_04041</name>
</gene>
<sequence length="91" mass="10803">MGRTRKFIPIWDRTEVFFTMDMGEFAKAERILSSHKIPYRSKIVRHTTRNNQMLGRIGENENCNATYAVYTEKKNAEEAKYHLCQEMGRQE</sequence>
<dbReference type="EMBL" id="CYZU01000050">
    <property type="protein sequence ID" value="CUP02509.1"/>
    <property type="molecule type" value="Genomic_DNA"/>
</dbReference>
<name>A0A174JZQ3_9FIRM</name>
<dbReference type="RefSeq" id="WP_055154805.1">
    <property type="nucleotide sequence ID" value="NZ_CYZU01000050.1"/>
</dbReference>
<proteinExistence type="predicted"/>
<organism evidence="1 2">
    <name type="scientific">Faecalicatena contorta</name>
    <dbReference type="NCBI Taxonomy" id="39482"/>
    <lineage>
        <taxon>Bacteria</taxon>
        <taxon>Bacillati</taxon>
        <taxon>Bacillota</taxon>
        <taxon>Clostridia</taxon>
        <taxon>Lachnospirales</taxon>
        <taxon>Lachnospiraceae</taxon>
        <taxon>Faecalicatena</taxon>
    </lineage>
</organism>
<accession>A0A174JZQ3</accession>
<evidence type="ECO:0008006" key="3">
    <source>
        <dbReference type="Google" id="ProtNLM"/>
    </source>
</evidence>
<dbReference type="AlphaFoldDB" id="A0A174JZQ3"/>
<evidence type="ECO:0000313" key="1">
    <source>
        <dbReference type="EMBL" id="CUP02509.1"/>
    </source>
</evidence>
<dbReference type="STRING" id="39482.ERS852491_04041"/>
<dbReference type="Proteomes" id="UP000095544">
    <property type="component" value="Unassembled WGS sequence"/>
</dbReference>
<protein>
    <recommendedName>
        <fullName evidence="3">Signal transducing protein</fullName>
    </recommendedName>
</protein>
<reference evidence="1 2" key="1">
    <citation type="submission" date="2015-09" db="EMBL/GenBank/DDBJ databases">
        <authorList>
            <consortium name="Pathogen Informatics"/>
        </authorList>
    </citation>
    <scope>NUCLEOTIDE SEQUENCE [LARGE SCALE GENOMIC DNA]</scope>
    <source>
        <strain evidence="1 2">2789STDY5834876</strain>
    </source>
</reference>
<dbReference type="OrthoDB" id="2085884at2"/>
<evidence type="ECO:0000313" key="2">
    <source>
        <dbReference type="Proteomes" id="UP000095544"/>
    </source>
</evidence>